<feature type="region of interest" description="Disordered" evidence="1">
    <location>
        <begin position="319"/>
        <end position="339"/>
    </location>
</feature>
<reference evidence="2" key="2">
    <citation type="journal article" date="2023" name="IMA Fungus">
        <title>Comparative genomic study of the Penicillium genus elucidates a diverse pangenome and 15 lateral gene transfer events.</title>
        <authorList>
            <person name="Petersen C."/>
            <person name="Sorensen T."/>
            <person name="Nielsen M.R."/>
            <person name="Sondergaard T.E."/>
            <person name="Sorensen J.L."/>
            <person name="Fitzpatrick D.A."/>
            <person name="Frisvad J.C."/>
            <person name="Nielsen K.L."/>
        </authorList>
    </citation>
    <scope>NUCLEOTIDE SEQUENCE</scope>
    <source>
        <strain evidence="2">IBT 3081</strain>
    </source>
</reference>
<name>A0A9W9UTD4_9EURO</name>
<protein>
    <submittedName>
        <fullName evidence="2">Uncharacterized protein</fullName>
    </submittedName>
</protein>
<dbReference type="GeneID" id="81468167"/>
<comment type="caution">
    <text evidence="2">The sequence shown here is derived from an EMBL/GenBank/DDBJ whole genome shotgun (WGS) entry which is preliminary data.</text>
</comment>
<sequence>MPTNFPTLRSRSRRRIADHLQARNQVIGAVTQVYNRIERYSSAQVDPASYKFLGIDFGLLQLDENGSHLHPTNYDPSDLTFFEPRGASWVPPVVITNPNYADHLRVLTEEWDTVQDHLLIFYPRHRDGRVPPNLRQMSQWLESGDMVPSVVADKFYSAIFGSIRWSLSAAFVPKTLLYPSGVPPHTMIMILIGEQPSEELLRVEVMTITAVMITRLEGEESLAYNTIPVMAITIFGQLKARVIEAHTSQQGVVIKKARLFDFSTNELANKSMNILLGFMCADLVGDPKGPIFLPNIVGGSPKADKSEVAKGGTLRKLFGKRRPRAGSDAESELPEEVLR</sequence>
<reference evidence="2" key="1">
    <citation type="submission" date="2022-12" db="EMBL/GenBank/DDBJ databases">
        <authorList>
            <person name="Petersen C."/>
        </authorList>
    </citation>
    <scope>NUCLEOTIDE SEQUENCE</scope>
    <source>
        <strain evidence="2">IBT 3081</strain>
    </source>
</reference>
<feature type="compositionally biased region" description="Acidic residues" evidence="1">
    <location>
        <begin position="329"/>
        <end position="339"/>
    </location>
</feature>
<dbReference type="Proteomes" id="UP001147752">
    <property type="component" value="Unassembled WGS sequence"/>
</dbReference>
<evidence type="ECO:0000256" key="1">
    <source>
        <dbReference type="SAM" id="MobiDB-lite"/>
    </source>
</evidence>
<organism evidence="2 3">
    <name type="scientific">Penicillium concentricum</name>
    <dbReference type="NCBI Taxonomy" id="293559"/>
    <lineage>
        <taxon>Eukaryota</taxon>
        <taxon>Fungi</taxon>
        <taxon>Dikarya</taxon>
        <taxon>Ascomycota</taxon>
        <taxon>Pezizomycotina</taxon>
        <taxon>Eurotiomycetes</taxon>
        <taxon>Eurotiomycetidae</taxon>
        <taxon>Eurotiales</taxon>
        <taxon>Aspergillaceae</taxon>
        <taxon>Penicillium</taxon>
    </lineage>
</organism>
<accession>A0A9W9UTD4</accession>
<evidence type="ECO:0000313" key="2">
    <source>
        <dbReference type="EMBL" id="KAJ5356652.1"/>
    </source>
</evidence>
<evidence type="ECO:0000313" key="3">
    <source>
        <dbReference type="Proteomes" id="UP001147752"/>
    </source>
</evidence>
<dbReference type="EMBL" id="JAPZBT010000006">
    <property type="protein sequence ID" value="KAJ5356652.1"/>
    <property type="molecule type" value="Genomic_DNA"/>
</dbReference>
<gene>
    <name evidence="2" type="ORF">N7517_011261</name>
</gene>
<proteinExistence type="predicted"/>
<dbReference type="OrthoDB" id="4177740at2759"/>
<keyword evidence="3" id="KW-1185">Reference proteome</keyword>
<dbReference type="AlphaFoldDB" id="A0A9W9UTD4"/>
<dbReference type="RefSeq" id="XP_056574799.1">
    <property type="nucleotide sequence ID" value="XM_056728984.1"/>
</dbReference>